<dbReference type="Proteomes" id="UP000027986">
    <property type="component" value="Chromosome"/>
</dbReference>
<evidence type="ECO:0000313" key="6">
    <source>
        <dbReference type="EMBL" id="AIF40393.1"/>
    </source>
</evidence>
<comment type="similarity">
    <text evidence="2">Belongs to the 3-hydroxyacyl-CoA dehydrogenase family.</text>
</comment>
<dbReference type="InterPro" id="IPR036291">
    <property type="entry name" value="NAD(P)-bd_dom_sf"/>
</dbReference>
<feature type="domain" description="3-hydroxyacyl-CoA dehydrogenase NAD binding" evidence="5">
    <location>
        <begin position="4"/>
        <end position="182"/>
    </location>
</feature>
<keyword evidence="3" id="KW-0560">Oxidoreductase</keyword>
<evidence type="ECO:0000259" key="5">
    <source>
        <dbReference type="Pfam" id="PF02737"/>
    </source>
</evidence>
<dbReference type="InterPro" id="IPR006176">
    <property type="entry name" value="3-OHacyl-CoA_DH_NAD-bd"/>
</dbReference>
<keyword evidence="7" id="KW-1185">Reference proteome</keyword>
<name>A0A075JJZ3_9MICO</name>
<evidence type="ECO:0000259" key="4">
    <source>
        <dbReference type="Pfam" id="PF00725"/>
    </source>
</evidence>
<dbReference type="PANTHER" id="PTHR48075:SF5">
    <property type="entry name" value="3-HYDROXYBUTYRYL-COA DEHYDROGENASE"/>
    <property type="match status" value="1"/>
</dbReference>
<dbReference type="GO" id="GO:0070403">
    <property type="term" value="F:NAD+ binding"/>
    <property type="evidence" value="ECO:0007669"/>
    <property type="project" value="InterPro"/>
</dbReference>
<dbReference type="Gene3D" id="1.10.1040.10">
    <property type="entry name" value="N-(1-d-carboxylethyl)-l-norvaline Dehydrogenase, domain 2"/>
    <property type="match status" value="2"/>
</dbReference>
<feature type="domain" description="3-hydroxyacyl-CoA dehydrogenase C-terminal" evidence="4">
    <location>
        <begin position="477"/>
        <end position="561"/>
    </location>
</feature>
<evidence type="ECO:0000256" key="2">
    <source>
        <dbReference type="ARBA" id="ARBA00009463"/>
    </source>
</evidence>
<dbReference type="KEGG" id="dni:HX89_04890"/>
<reference evidence="6 7" key="1">
    <citation type="submission" date="2014-07" db="EMBL/GenBank/DDBJ databases">
        <title>Genome Sequencing of Dermacoccus nishinomiyaensis.</title>
        <authorList>
            <person name="Hong K.W."/>
            <person name="Chan K.G."/>
        </authorList>
    </citation>
    <scope>NUCLEOTIDE SEQUENCE [LARGE SCALE GENOMIC DNA]</scope>
    <source>
        <strain evidence="6 7">M25</strain>
    </source>
</reference>
<comment type="pathway">
    <text evidence="1">Lipid metabolism; butanoate metabolism.</text>
</comment>
<dbReference type="NCBIfam" id="NF005875">
    <property type="entry name" value="PRK07819.1"/>
    <property type="match status" value="1"/>
</dbReference>
<dbReference type="PANTHER" id="PTHR48075">
    <property type="entry name" value="3-HYDROXYACYL-COA DEHYDROGENASE FAMILY PROTEIN"/>
    <property type="match status" value="1"/>
</dbReference>
<dbReference type="Pfam" id="PF00725">
    <property type="entry name" value="3HCDH"/>
    <property type="match status" value="2"/>
</dbReference>
<dbReference type="InterPro" id="IPR008927">
    <property type="entry name" value="6-PGluconate_DH-like_C_sf"/>
</dbReference>
<dbReference type="SUPFAM" id="SSF51735">
    <property type="entry name" value="NAD(P)-binding Rossmann-fold domains"/>
    <property type="match status" value="1"/>
</dbReference>
<dbReference type="GeneID" id="41840527"/>
<accession>A0A075JJZ3</accession>
<evidence type="ECO:0000256" key="1">
    <source>
        <dbReference type="ARBA" id="ARBA00005086"/>
    </source>
</evidence>
<dbReference type="EMBL" id="CP008889">
    <property type="protein sequence ID" value="AIF40393.1"/>
    <property type="molecule type" value="Genomic_DNA"/>
</dbReference>
<dbReference type="GO" id="GO:0006635">
    <property type="term" value="P:fatty acid beta-oxidation"/>
    <property type="evidence" value="ECO:0007669"/>
    <property type="project" value="TreeGrafter"/>
</dbReference>
<dbReference type="InterPro" id="IPR006108">
    <property type="entry name" value="3HC_DH_C"/>
</dbReference>
<evidence type="ECO:0000313" key="7">
    <source>
        <dbReference type="Proteomes" id="UP000027986"/>
    </source>
</evidence>
<dbReference type="OrthoDB" id="9771883at2"/>
<gene>
    <name evidence="6" type="ORF">HX89_04890</name>
</gene>
<dbReference type="GO" id="GO:0008691">
    <property type="term" value="F:3-hydroxybutyryl-CoA dehydrogenase activity"/>
    <property type="evidence" value="ECO:0007669"/>
    <property type="project" value="TreeGrafter"/>
</dbReference>
<feature type="domain" description="3-hydroxyacyl-CoA dehydrogenase C-terminal" evidence="4">
    <location>
        <begin position="185"/>
        <end position="281"/>
    </location>
</feature>
<dbReference type="Gene3D" id="3.40.50.720">
    <property type="entry name" value="NAD(P)-binding Rossmann-like Domain"/>
    <property type="match status" value="1"/>
</dbReference>
<dbReference type="RefSeq" id="WP_038567388.1">
    <property type="nucleotide sequence ID" value="NZ_CP008889.1"/>
</dbReference>
<protein>
    <submittedName>
        <fullName evidence="6">3-hydroxyacyl-CoA dehydrogenase</fullName>
    </submittedName>
</protein>
<dbReference type="SUPFAM" id="SSF48179">
    <property type="entry name" value="6-phosphogluconate dehydrogenase C-terminal domain-like"/>
    <property type="match status" value="2"/>
</dbReference>
<dbReference type="HOGENOM" id="CLU_009834_21_1_11"/>
<sequence>MINTVGVIGLGTMGAGIVEVFAKAGLSVIAVDGSAELAERGKGFLTKSLGRAVSKGKLSESERDEIVGRVAFGDDLAAMKDADLVIEAVPELLEIKTSIFTTLDDIVRDDCVLATNTSSLSITEIAKSTKEPSRVIGMHFFNPAPVLPLVEVIHSLLTDVKLVEDVRELAVRLGKKPVVVGDRAGFVANALLIAYLARSIRAYETGLASREDLDAAMAAGVGFPMGPLTLCDLIGLDVVHEVCGVLYDATHDPSVASPPLLRQMVAAGYLGRKSGKGFYTYEAAGSGTLVADERTPGESKAHSGRVGLVGEGELVDSLAEEMSSAGLELVRVTAADEASALEDVTFVFAVDGGVEDDGCCGGSCACGDECSCGHVEGDVSEHALQIEEKPLMRAVRDAIGDGGVIATLGEGAASEAATGEPSLDARVVPVVLREKQRAGQVLEIGRSVAIADDAVEAVRSFAAAAGWTPVVGKDRAGLVVDALLYPHLNDAVKMLDSGYASVEDIDTAMKAGCGYPKGPFELLDEAGYDDVSGVLSEMYFEAGETHLVPSPLLTEHLLAERSFRG</sequence>
<evidence type="ECO:0000256" key="3">
    <source>
        <dbReference type="ARBA" id="ARBA00023002"/>
    </source>
</evidence>
<dbReference type="FunFam" id="3.40.50.720:FF:000009">
    <property type="entry name" value="Fatty oxidation complex, alpha subunit"/>
    <property type="match status" value="1"/>
</dbReference>
<dbReference type="eggNOG" id="COG1250">
    <property type="taxonomic scope" value="Bacteria"/>
</dbReference>
<dbReference type="Pfam" id="PF02737">
    <property type="entry name" value="3HCDH_N"/>
    <property type="match status" value="1"/>
</dbReference>
<dbReference type="AlphaFoldDB" id="A0A075JJZ3"/>
<proteinExistence type="inferred from homology"/>
<organism evidence="6 7">
    <name type="scientific">Dermacoccus nishinomiyaensis</name>
    <dbReference type="NCBI Taxonomy" id="1274"/>
    <lineage>
        <taxon>Bacteria</taxon>
        <taxon>Bacillati</taxon>
        <taxon>Actinomycetota</taxon>
        <taxon>Actinomycetes</taxon>
        <taxon>Micrococcales</taxon>
        <taxon>Dermacoccaceae</taxon>
        <taxon>Dermacoccus</taxon>
    </lineage>
</organism>
<dbReference type="InterPro" id="IPR013328">
    <property type="entry name" value="6PGD_dom2"/>
</dbReference>